<feature type="compositionally biased region" description="Low complexity" evidence="1">
    <location>
        <begin position="695"/>
        <end position="704"/>
    </location>
</feature>
<feature type="region of interest" description="Disordered" evidence="1">
    <location>
        <begin position="695"/>
        <end position="716"/>
    </location>
</feature>
<keyword evidence="2" id="KW-1133">Transmembrane helix</keyword>
<feature type="compositionally biased region" description="Basic and acidic residues" evidence="1">
    <location>
        <begin position="953"/>
        <end position="966"/>
    </location>
</feature>
<dbReference type="Pfam" id="PF03134">
    <property type="entry name" value="TB2_DP1_HVA22"/>
    <property type="match status" value="1"/>
</dbReference>
<evidence type="ECO:0000256" key="2">
    <source>
        <dbReference type="SAM" id="Phobius"/>
    </source>
</evidence>
<dbReference type="InterPro" id="IPR004345">
    <property type="entry name" value="TB2_DP1_HVA22"/>
</dbReference>
<dbReference type="Proteomes" id="UP001562425">
    <property type="component" value="Unassembled WGS sequence"/>
</dbReference>
<accession>A0ABD1DVH7</accession>
<keyword evidence="4" id="KW-1185">Reference proteome</keyword>
<feature type="compositionally biased region" description="Polar residues" evidence="1">
    <location>
        <begin position="319"/>
        <end position="345"/>
    </location>
</feature>
<protein>
    <recommendedName>
        <fullName evidence="5">Receptor expression-enhancing protein 2</fullName>
    </recommendedName>
</protein>
<sequence>MAEPAPPDFDEAEAMYLRSRGPRMMPANGRDRAVYLNDSAVFYDTAAEYRPRYNQHNYNGSLSSLNESDYGGYDSPVVEDPTPTLGPEQVASGLSRFGMVLQMLSKIPFPRMSVTGMGLCSLAAIFICPRTLGANVLFPGFRLLFGTLYPAYASYKAVRTKNVKEYVKWMMYWIVFAFFTCIETFTDILLSWFPFYYEIKVILVLWLLSPATRGSSTLYRKFVHPMLTRREQEIDDYINQAKEKGYTAVLQLGSKGVNYATNVIMQTAIKAFNAPVLPGSMIRHSQSDDALASAIHAKRTHSLGDETDGNDSSLGGRLATSTTTSQVDASSSRNSRVTRSQSVDSALSKVGRSHQQQQPLNQSIIYEMDSEEEDHLLMAAQNTTAGDHLILPEAMDFEKESSAELEEGSARARAATQKRKTAATTTTGGGGGLVQTLRKSYSLSDLSEPDTQRTQDEVDEMCAGGMGIGMGGHQPRVLRSKSARSSSGGRHVEMYFPEVELAGTPHRNAPPPYNYIRSSDDISSGYSSAEPGLSRTASMSNTAAVRPRVKSKTREDDDDVDEVFYDGRDVDRFYGNGSSAQYSPAPSAMLYELPPSPLPAITQAPAFVPESRHSAPVYAQSPSGVGAAIPPEMDQKYEQFLRWMESQKTAVEVDPANTEIPKVEQVQVSASPEPVVEGPFLDKGLLDEKEEFRIETPPMMTPVPEEQEQSERSFVEDEFRDTISVSSGEDEFLEVEADEEVAEAVVDEVSEIPSVIETVVEEKQEASLEESIPFMDDKDTPETVPESVAMIPESVPEIVMESNTSTVESNDKQEIVADLPTPEASQPPSDNLNQLNVSISNLTSSTSSLATSEASSHHDESHPKKALSHGKRKAPPVPTPTTTPEPPVPAPSAVPKPPERVHKPAVPPPPVPKKSPALPESSQKPKSKKLMSSITGMFKHDSPSSASGSGPKRPAEDPTLPRETEI</sequence>
<dbReference type="EMBL" id="JBEHCU010001197">
    <property type="protein sequence ID" value="KAL1403728.1"/>
    <property type="molecule type" value="Genomic_DNA"/>
</dbReference>
<evidence type="ECO:0000313" key="3">
    <source>
        <dbReference type="EMBL" id="KAL1403728.1"/>
    </source>
</evidence>
<keyword evidence="2" id="KW-0812">Transmembrane</keyword>
<proteinExistence type="predicted"/>
<feature type="compositionally biased region" description="Polar residues" evidence="1">
    <location>
        <begin position="920"/>
        <end position="935"/>
    </location>
</feature>
<dbReference type="PANTHER" id="PTHR12300">
    <property type="entry name" value="HVA22-LIKE PROTEINS"/>
    <property type="match status" value="1"/>
</dbReference>
<feature type="transmembrane region" description="Helical" evidence="2">
    <location>
        <begin position="170"/>
        <end position="193"/>
    </location>
</feature>
<gene>
    <name evidence="3" type="ORF">pipiens_005578</name>
</gene>
<keyword evidence="2" id="KW-0472">Membrane</keyword>
<feature type="compositionally biased region" description="Low complexity" evidence="1">
    <location>
        <begin position="838"/>
        <end position="854"/>
    </location>
</feature>
<feature type="compositionally biased region" description="Basic residues" evidence="1">
    <location>
        <begin position="864"/>
        <end position="874"/>
    </location>
</feature>
<feature type="region of interest" description="Disordered" evidence="1">
    <location>
        <begin position="799"/>
        <end position="966"/>
    </location>
</feature>
<evidence type="ECO:0008006" key="5">
    <source>
        <dbReference type="Google" id="ProtNLM"/>
    </source>
</evidence>
<dbReference type="PANTHER" id="PTHR12300:SF117">
    <property type="entry name" value="LP05237P-RELATED"/>
    <property type="match status" value="1"/>
</dbReference>
<reference evidence="3 4" key="1">
    <citation type="submission" date="2024-05" db="EMBL/GenBank/DDBJ databases">
        <title>Culex pipiens pipiens assembly and annotation.</title>
        <authorList>
            <person name="Alout H."/>
            <person name="Durand T."/>
        </authorList>
    </citation>
    <scope>NUCLEOTIDE SEQUENCE [LARGE SCALE GENOMIC DNA]</scope>
    <source>
        <strain evidence="3">HA-2024</strain>
        <tissue evidence="3">Whole body</tissue>
    </source>
</reference>
<feature type="region of interest" description="Disordered" evidence="1">
    <location>
        <begin position="522"/>
        <end position="557"/>
    </location>
</feature>
<organism evidence="3 4">
    <name type="scientific">Culex pipiens pipiens</name>
    <name type="common">Northern house mosquito</name>
    <dbReference type="NCBI Taxonomy" id="38569"/>
    <lineage>
        <taxon>Eukaryota</taxon>
        <taxon>Metazoa</taxon>
        <taxon>Ecdysozoa</taxon>
        <taxon>Arthropoda</taxon>
        <taxon>Hexapoda</taxon>
        <taxon>Insecta</taxon>
        <taxon>Pterygota</taxon>
        <taxon>Neoptera</taxon>
        <taxon>Endopterygota</taxon>
        <taxon>Diptera</taxon>
        <taxon>Nematocera</taxon>
        <taxon>Culicoidea</taxon>
        <taxon>Culicidae</taxon>
        <taxon>Culicinae</taxon>
        <taxon>Culicini</taxon>
        <taxon>Culex</taxon>
        <taxon>Culex</taxon>
    </lineage>
</organism>
<feature type="region of interest" description="Disordered" evidence="1">
    <location>
        <begin position="763"/>
        <end position="783"/>
    </location>
</feature>
<dbReference type="AlphaFoldDB" id="A0ABD1DVH7"/>
<feature type="transmembrane region" description="Helical" evidence="2">
    <location>
        <begin position="138"/>
        <end position="158"/>
    </location>
</feature>
<name>A0ABD1DVH7_CULPP</name>
<feature type="region of interest" description="Disordered" evidence="1">
    <location>
        <begin position="404"/>
        <end position="435"/>
    </location>
</feature>
<feature type="region of interest" description="Disordered" evidence="1">
    <location>
        <begin position="301"/>
        <end position="361"/>
    </location>
</feature>
<comment type="caution">
    <text evidence="3">The sequence shown here is derived from an EMBL/GenBank/DDBJ whole genome shotgun (WGS) entry which is preliminary data.</text>
</comment>
<evidence type="ECO:0000313" key="4">
    <source>
        <dbReference type="Proteomes" id="UP001562425"/>
    </source>
</evidence>
<evidence type="ECO:0000256" key="1">
    <source>
        <dbReference type="SAM" id="MobiDB-lite"/>
    </source>
</evidence>
<feature type="compositionally biased region" description="Polar residues" evidence="1">
    <location>
        <begin position="823"/>
        <end position="837"/>
    </location>
</feature>
<feature type="compositionally biased region" description="Pro residues" evidence="1">
    <location>
        <begin position="875"/>
        <end position="896"/>
    </location>
</feature>